<comment type="similarity">
    <text evidence="2">Belongs to the resistance-nodulation-cell division (RND) (TC 2.A.6) family.</text>
</comment>
<feature type="transmembrane region" description="Helical" evidence="8">
    <location>
        <begin position="1008"/>
        <end position="1033"/>
    </location>
</feature>
<evidence type="ECO:0000313" key="10">
    <source>
        <dbReference type="Proteomes" id="UP000584867"/>
    </source>
</evidence>
<keyword evidence="3" id="KW-0813">Transport</keyword>
<dbReference type="AlphaFoldDB" id="A0A7W7ZRK4"/>
<evidence type="ECO:0000313" key="9">
    <source>
        <dbReference type="EMBL" id="MBB5064016.1"/>
    </source>
</evidence>
<organism evidence="9 10">
    <name type="scientific">Granulicella mallensis</name>
    <dbReference type="NCBI Taxonomy" id="940614"/>
    <lineage>
        <taxon>Bacteria</taxon>
        <taxon>Pseudomonadati</taxon>
        <taxon>Acidobacteriota</taxon>
        <taxon>Terriglobia</taxon>
        <taxon>Terriglobales</taxon>
        <taxon>Acidobacteriaceae</taxon>
        <taxon>Granulicella</taxon>
    </lineage>
</organism>
<feature type="transmembrane region" description="Helical" evidence="8">
    <location>
        <begin position="484"/>
        <end position="503"/>
    </location>
</feature>
<dbReference type="PANTHER" id="PTHR32063:SF19">
    <property type="entry name" value="CATION EFFLUX SYSTEM PROTEIN CUSA"/>
    <property type="match status" value="1"/>
</dbReference>
<keyword evidence="7 8" id="KW-0472">Membrane</keyword>
<evidence type="ECO:0000256" key="7">
    <source>
        <dbReference type="ARBA" id="ARBA00023136"/>
    </source>
</evidence>
<dbReference type="Gene3D" id="3.30.70.1430">
    <property type="entry name" value="Multidrug efflux transporter AcrB pore domain"/>
    <property type="match status" value="2"/>
</dbReference>
<feature type="transmembrane region" description="Helical" evidence="8">
    <location>
        <begin position="536"/>
        <end position="553"/>
    </location>
</feature>
<dbReference type="Gene3D" id="1.20.1640.10">
    <property type="entry name" value="Multidrug efflux transporter AcrB transmembrane domain"/>
    <property type="match status" value="2"/>
</dbReference>
<evidence type="ECO:0000256" key="4">
    <source>
        <dbReference type="ARBA" id="ARBA00022475"/>
    </source>
</evidence>
<comment type="caution">
    <text evidence="9">The sequence shown here is derived from an EMBL/GenBank/DDBJ whole genome shotgun (WGS) entry which is preliminary data.</text>
</comment>
<dbReference type="GO" id="GO:0042910">
    <property type="term" value="F:xenobiotic transmembrane transporter activity"/>
    <property type="evidence" value="ECO:0007669"/>
    <property type="project" value="TreeGrafter"/>
</dbReference>
<dbReference type="InterPro" id="IPR027463">
    <property type="entry name" value="AcrB_DN_DC_subdom"/>
</dbReference>
<dbReference type="EMBL" id="JACHIO010000008">
    <property type="protein sequence ID" value="MBB5064016.1"/>
    <property type="molecule type" value="Genomic_DNA"/>
</dbReference>
<dbReference type="GO" id="GO:0005886">
    <property type="term" value="C:plasma membrane"/>
    <property type="evidence" value="ECO:0007669"/>
    <property type="project" value="UniProtKB-SubCell"/>
</dbReference>
<dbReference type="SUPFAM" id="SSF82714">
    <property type="entry name" value="Multidrug efflux transporter AcrB TolC docking domain, DN and DC subdomains"/>
    <property type="match status" value="2"/>
</dbReference>
<keyword evidence="6 8" id="KW-1133">Transmembrane helix</keyword>
<reference evidence="9 10" key="1">
    <citation type="submission" date="2020-08" db="EMBL/GenBank/DDBJ databases">
        <title>Genomic Encyclopedia of Type Strains, Phase IV (KMG-V): Genome sequencing to study the core and pangenomes of soil and plant-associated prokaryotes.</title>
        <authorList>
            <person name="Whitman W."/>
        </authorList>
    </citation>
    <scope>NUCLEOTIDE SEQUENCE [LARGE SCALE GENOMIC DNA]</scope>
    <source>
        <strain evidence="9 10">X5P3</strain>
    </source>
</reference>
<feature type="transmembrane region" description="Helical" evidence="8">
    <location>
        <begin position="389"/>
        <end position="410"/>
    </location>
</feature>
<dbReference type="Proteomes" id="UP000584867">
    <property type="component" value="Unassembled WGS sequence"/>
</dbReference>
<evidence type="ECO:0000256" key="3">
    <source>
        <dbReference type="ARBA" id="ARBA00022448"/>
    </source>
</evidence>
<gene>
    <name evidence="9" type="ORF">HDF15_002364</name>
</gene>
<dbReference type="NCBIfam" id="TIGR00914">
    <property type="entry name" value="2A0601"/>
    <property type="match status" value="1"/>
</dbReference>
<feature type="transmembrane region" description="Helical" evidence="8">
    <location>
        <begin position="896"/>
        <end position="916"/>
    </location>
</feature>
<dbReference type="RefSeq" id="WP_184255590.1">
    <property type="nucleotide sequence ID" value="NZ_JACHIO010000008.1"/>
</dbReference>
<name>A0A7W7ZRK4_9BACT</name>
<evidence type="ECO:0000256" key="1">
    <source>
        <dbReference type="ARBA" id="ARBA00004651"/>
    </source>
</evidence>
<proteinExistence type="inferred from homology"/>
<dbReference type="Gene3D" id="3.30.70.1440">
    <property type="entry name" value="Multidrug efflux transporter AcrB pore domain"/>
    <property type="match status" value="1"/>
</dbReference>
<dbReference type="Gene3D" id="3.30.70.1320">
    <property type="entry name" value="Multidrug efflux transporter AcrB pore domain like"/>
    <property type="match status" value="1"/>
</dbReference>
<dbReference type="PRINTS" id="PR00702">
    <property type="entry name" value="ACRIFLAVINRP"/>
</dbReference>
<dbReference type="Pfam" id="PF00873">
    <property type="entry name" value="ACR_tran"/>
    <property type="match status" value="1"/>
</dbReference>
<feature type="transmembrane region" description="Helical" evidence="8">
    <location>
        <begin position="922"/>
        <end position="946"/>
    </location>
</feature>
<evidence type="ECO:0000256" key="5">
    <source>
        <dbReference type="ARBA" id="ARBA00022692"/>
    </source>
</evidence>
<dbReference type="PANTHER" id="PTHR32063">
    <property type="match status" value="1"/>
</dbReference>
<dbReference type="SUPFAM" id="SSF82693">
    <property type="entry name" value="Multidrug efflux transporter AcrB pore domain, PN1, PN2, PC1 and PC2 subdomains"/>
    <property type="match status" value="2"/>
</dbReference>
<comment type="subcellular location">
    <subcellularLocation>
        <location evidence="1">Cell membrane</location>
        <topology evidence="1">Multi-pass membrane protein</topology>
    </subcellularLocation>
</comment>
<feature type="transmembrane region" description="Helical" evidence="8">
    <location>
        <begin position="362"/>
        <end position="383"/>
    </location>
</feature>
<evidence type="ECO:0000256" key="2">
    <source>
        <dbReference type="ARBA" id="ARBA00010942"/>
    </source>
</evidence>
<sequence>MLSKIIDLCARNRFLVFACVLLLTFAGIWSLRHVPLDALPDISDVQVIVHTSWAGEPPDVIEDQVTYPIVTSLLAAPHVKAVRAQTMFGDSYVYVVFEDGTDLYWARSRVVEYLQQISGRLPADVHPAIGPDATGAGWVFEYAIVDKSGTHSLADLRSLQDWHLRYALETVPGVSEVASIGGYVRQYQVRLDPNKLLAYNIPLSTVIDRVKASTSEVGGRALDLSGAQYMIRGLGYLRSLNDLETVAVGSKNGTPILLRDLGSVAFGPDIREGVAEWNGDGETVGGIVVMRQGMNALNVIQGVKQKLREIAPSLPAGVQIVSGYDRAGLIQDSIATLQRDLLEEAVIVSLVIIVFLFHFRSALIAIIALPIAVLVSFIPIYFLGVSANIMSLGGLALAIGVLVDAAIVMVENGYRHLSERQQSDDTPVSEPERHEILINSAKQVGPALFFSLLIIVVSFLPVFLLEAQEGRMFRPLAWTKTLAVGSSSILAITLVPVLMVLLIRGKLRPENANPISRVTQALYLPILRFCLKYRKLTIGLNLIFLVATLPVAFKLGSQFMPPLFEGSALYMPTALPGIAIEQAKALLQKQDAILRTVPEVASVFGAVGRSDSATDNAPLDMYDTTIMLKPREQWRPGMTYEKLIQEMDAKVQFPGLANTWTSPVENRLDMELTGIKTPLGLKVQGPNVDGIEQLAARMQSVLAAMPQVRSVFAERISQGFYVNVEANREEAARYGLSVADIQTAVASGIGGQNIAENIEGRERYPINVRYSQDFRDSVDRMRSVLIATPSGAQIPLGQVARISFSHGPAMIRDEDGQLTGYVYIDLKDSNYGGFVEAATRKLHSQIALPASYGFKWSGEYEFELRAKQRLKLILPIVFFLIFLLLYMVFHSVAEAVVLIVPTIYAMTGGLLLQWLLGYNFSVAVWVGYIALFGIAVETGVVMVVYLHEALEHRLQQGTTLTNADIEAAAIEGAVHRLRPKLMTVIAVLASLVPILWESGIGSDVMKPIAAPIVGGMITSTIHVLILVPVFFVMMKERALRKGHLHAEKETGHPVQPSIQEEL</sequence>
<dbReference type="Gene3D" id="3.30.2090.10">
    <property type="entry name" value="Multidrug efflux transporter AcrB TolC docking domain, DN and DC subdomains"/>
    <property type="match status" value="2"/>
</dbReference>
<protein>
    <submittedName>
        <fullName evidence="9">Cu(I)/Ag(I) efflux system membrane protein CusA/SilA</fullName>
    </submittedName>
</protein>
<keyword evidence="4" id="KW-1003">Cell membrane</keyword>
<accession>A0A7W7ZRK4</accession>
<dbReference type="InterPro" id="IPR001036">
    <property type="entry name" value="Acrflvin-R"/>
</dbReference>
<feature type="transmembrane region" description="Helical" evidence="8">
    <location>
        <begin position="981"/>
        <end position="996"/>
    </location>
</feature>
<feature type="transmembrane region" description="Helical" evidence="8">
    <location>
        <begin position="872"/>
        <end position="889"/>
    </location>
</feature>
<feature type="transmembrane region" description="Helical" evidence="8">
    <location>
        <begin position="341"/>
        <end position="357"/>
    </location>
</feature>
<dbReference type="InterPro" id="IPR004763">
    <property type="entry name" value="CusA-like"/>
</dbReference>
<evidence type="ECO:0000256" key="8">
    <source>
        <dbReference type="SAM" id="Phobius"/>
    </source>
</evidence>
<evidence type="ECO:0000256" key="6">
    <source>
        <dbReference type="ARBA" id="ARBA00022989"/>
    </source>
</evidence>
<dbReference type="GO" id="GO:0008324">
    <property type="term" value="F:monoatomic cation transmembrane transporter activity"/>
    <property type="evidence" value="ECO:0007669"/>
    <property type="project" value="InterPro"/>
</dbReference>
<dbReference type="SUPFAM" id="SSF82866">
    <property type="entry name" value="Multidrug efflux transporter AcrB transmembrane domain"/>
    <property type="match status" value="2"/>
</dbReference>
<feature type="transmembrane region" description="Helical" evidence="8">
    <location>
        <begin position="444"/>
        <end position="464"/>
    </location>
</feature>
<keyword evidence="5 8" id="KW-0812">Transmembrane</keyword>